<reference evidence="4" key="1">
    <citation type="journal article" date="2023" name="Plant J.">
        <title>The genome of the king protea, Protea cynaroides.</title>
        <authorList>
            <person name="Chang J."/>
            <person name="Duong T.A."/>
            <person name="Schoeman C."/>
            <person name="Ma X."/>
            <person name="Roodt D."/>
            <person name="Barker N."/>
            <person name="Li Z."/>
            <person name="Van de Peer Y."/>
            <person name="Mizrachi E."/>
        </authorList>
    </citation>
    <scope>NUCLEOTIDE SEQUENCE</scope>
    <source>
        <tissue evidence="4">Young leaves</tissue>
    </source>
</reference>
<dbReference type="AlphaFoldDB" id="A0A9Q0H120"/>
<dbReference type="PANTHER" id="PTHR30540:SF109">
    <property type="entry name" value="POTASSIUM TRANSPORTER"/>
    <property type="match status" value="1"/>
</dbReference>
<dbReference type="PANTHER" id="PTHR30540">
    <property type="entry name" value="OSMOTIC STRESS POTASSIUM TRANSPORTER"/>
    <property type="match status" value="1"/>
</dbReference>
<feature type="transmembrane region" description="Helical" evidence="2">
    <location>
        <begin position="32"/>
        <end position="51"/>
    </location>
</feature>
<feature type="transmembrane region" description="Helical" evidence="2">
    <location>
        <begin position="57"/>
        <end position="79"/>
    </location>
</feature>
<evidence type="ECO:0000256" key="2">
    <source>
        <dbReference type="SAM" id="Phobius"/>
    </source>
</evidence>
<dbReference type="InterPro" id="IPR003855">
    <property type="entry name" value="K+_transporter"/>
</dbReference>
<evidence type="ECO:0000256" key="1">
    <source>
        <dbReference type="ARBA" id="ARBA00008440"/>
    </source>
</evidence>
<dbReference type="Proteomes" id="UP001141806">
    <property type="component" value="Unassembled WGS sequence"/>
</dbReference>
<evidence type="ECO:0000259" key="3">
    <source>
        <dbReference type="Pfam" id="PF02705"/>
    </source>
</evidence>
<dbReference type="EMBL" id="JAMYWD010000011">
    <property type="protein sequence ID" value="KAJ4957254.1"/>
    <property type="molecule type" value="Genomic_DNA"/>
</dbReference>
<comment type="caution">
    <text evidence="4">The sequence shown here is derived from an EMBL/GenBank/DDBJ whole genome shotgun (WGS) entry which is preliminary data.</text>
</comment>
<organism evidence="4 5">
    <name type="scientific">Protea cynaroides</name>
    <dbReference type="NCBI Taxonomy" id="273540"/>
    <lineage>
        <taxon>Eukaryota</taxon>
        <taxon>Viridiplantae</taxon>
        <taxon>Streptophyta</taxon>
        <taxon>Embryophyta</taxon>
        <taxon>Tracheophyta</taxon>
        <taxon>Spermatophyta</taxon>
        <taxon>Magnoliopsida</taxon>
        <taxon>Proteales</taxon>
        <taxon>Proteaceae</taxon>
        <taxon>Protea</taxon>
    </lineage>
</organism>
<keyword evidence="2" id="KW-0472">Membrane</keyword>
<feature type="domain" description="K+ potassium transporter integral membrane" evidence="3">
    <location>
        <begin position="1"/>
        <end position="118"/>
    </location>
</feature>
<keyword evidence="2" id="KW-1133">Transmembrane helix</keyword>
<name>A0A9Q0H120_9MAGN</name>
<accession>A0A9Q0H120</accession>
<sequence length="140" mass="15484">MVIGDGILTPCISVLSAVDGLKKIDSNLKTDVVVMISIAILVVLFSIQRFGTDKVGYTFAPAIMVWYMFIGGVGIFNLIRHDSSVLRAFNPVYIFKYFNGEPKQAWLSLGGIVLCMTANVGLCGTLQENLWRSHGYFRND</sequence>
<proteinExistence type="inferred from homology"/>
<protein>
    <recommendedName>
        <fullName evidence="3">K+ potassium transporter integral membrane domain-containing protein</fullName>
    </recommendedName>
</protein>
<gene>
    <name evidence="4" type="ORF">NE237_014037</name>
</gene>
<dbReference type="OrthoDB" id="1935093at2759"/>
<evidence type="ECO:0000313" key="5">
    <source>
        <dbReference type="Proteomes" id="UP001141806"/>
    </source>
</evidence>
<dbReference type="GO" id="GO:0015079">
    <property type="term" value="F:potassium ion transmembrane transporter activity"/>
    <property type="evidence" value="ECO:0007669"/>
    <property type="project" value="InterPro"/>
</dbReference>
<keyword evidence="2" id="KW-0812">Transmembrane</keyword>
<keyword evidence="5" id="KW-1185">Reference proteome</keyword>
<dbReference type="Pfam" id="PF02705">
    <property type="entry name" value="K_trans"/>
    <property type="match status" value="1"/>
</dbReference>
<dbReference type="GO" id="GO:0016020">
    <property type="term" value="C:membrane"/>
    <property type="evidence" value="ECO:0007669"/>
    <property type="project" value="InterPro"/>
</dbReference>
<evidence type="ECO:0000313" key="4">
    <source>
        <dbReference type="EMBL" id="KAJ4957254.1"/>
    </source>
</evidence>
<dbReference type="InterPro" id="IPR053951">
    <property type="entry name" value="K_trans_N"/>
</dbReference>
<comment type="similarity">
    <text evidence="1">Belongs to the HAK/KUP transporter (TC 2.A.72.3) family.</text>
</comment>